<dbReference type="KEGG" id="cavi:CAV_0560"/>
<dbReference type="RefSeq" id="WP_094752807.1">
    <property type="nucleotide sequence ID" value="NZ_CP022347.1"/>
</dbReference>
<dbReference type="Pfam" id="PF18760">
    <property type="entry name" value="ART-PolyVal"/>
    <property type="match status" value="2"/>
</dbReference>
<name>A0A222MW00_9BACT</name>
<gene>
    <name evidence="4" type="ORF">CAV_0560</name>
</gene>
<protein>
    <submittedName>
        <fullName evidence="4">Uncharacterized protein</fullName>
    </submittedName>
</protein>
<feature type="compositionally biased region" description="Basic and acidic residues" evidence="1">
    <location>
        <begin position="87"/>
        <end position="101"/>
    </location>
</feature>
<organism evidence="4 5">
    <name type="scientific">Campylobacter avium LMG 24591</name>
    <dbReference type="NCBI Taxonomy" id="522484"/>
    <lineage>
        <taxon>Bacteria</taxon>
        <taxon>Pseudomonadati</taxon>
        <taxon>Campylobacterota</taxon>
        <taxon>Epsilonproteobacteria</taxon>
        <taxon>Campylobacterales</taxon>
        <taxon>Campylobacteraceae</taxon>
        <taxon>Campylobacter</taxon>
    </lineage>
</organism>
<keyword evidence="5" id="KW-1185">Reference proteome</keyword>
<feature type="domain" description="ART-PolyVal-like" evidence="2">
    <location>
        <begin position="1974"/>
        <end position="2179"/>
    </location>
</feature>
<feature type="region of interest" description="Disordered" evidence="1">
    <location>
        <begin position="87"/>
        <end position="108"/>
    </location>
</feature>
<proteinExistence type="predicted"/>
<evidence type="ECO:0000259" key="3">
    <source>
        <dbReference type="Pfam" id="PF18812"/>
    </source>
</evidence>
<reference evidence="4 5" key="1">
    <citation type="submission" date="2017-07" db="EMBL/GenBank/DDBJ databases">
        <title>Analysis of two Campylobacter avium genomes and identification of a novel hippuricase gene.</title>
        <authorList>
            <person name="Miller W.G."/>
            <person name="Chapman M.H."/>
            <person name="Yee E."/>
            <person name="Revez J."/>
            <person name="Bono J.L."/>
            <person name="Rossi M."/>
        </authorList>
    </citation>
    <scope>NUCLEOTIDE SEQUENCE [LARGE SCALE GENOMIC DNA]</scope>
    <source>
        <strain evidence="4 5">LMG 24591</strain>
    </source>
</reference>
<dbReference type="InterPro" id="IPR041301">
    <property type="entry name" value="PBECR3"/>
</dbReference>
<dbReference type="EMBL" id="CP022347">
    <property type="protein sequence ID" value="ASQ30227.1"/>
    <property type="molecule type" value="Genomic_DNA"/>
</dbReference>
<evidence type="ECO:0000256" key="1">
    <source>
        <dbReference type="SAM" id="MobiDB-lite"/>
    </source>
</evidence>
<evidence type="ECO:0000313" key="5">
    <source>
        <dbReference type="Proteomes" id="UP000201169"/>
    </source>
</evidence>
<dbReference type="OrthoDB" id="5363761at2"/>
<feature type="domain" description="Phage-Barnase-EndoU-ColicinE5/D-RelE like nuclease 3" evidence="3">
    <location>
        <begin position="682"/>
        <end position="801"/>
    </location>
</feature>
<sequence length="2497" mass="283174">MYFNFENYESKGGSKEHFLNSFTKNYDLENDTYERVQKGIENFNKENNTSFDLYDYLKFNSKKIKFKKKEPLQEQGKEDLKQELAEQKEPLQDENLEENKSFKRKHDLSKESEILNDTSLLSDVKNSLKRGAETLSDVVGLDELVNFDSDIKSKADENIKDLIKQGASYEDLNELEKNYLANKESRENVRDATNIFSKEKSIKGLASLYGTNEEEKAKKAFAEMKSTQEALSKEKFEDLNEQEKELIDKERGAVESFFVNLRDDEYKQKSFDELKEKYEAKNFISKDVLRDLEFLKNIHQSKSVSSLILSADEKEKKDYENSVLNIALNAGFDDVLVDEKEGKMYFEKEGQKYLVNEGFFDNFTNTLLANTGSITGGLIGAAKGASSAKSPQSALAKSIAYSALGSGIGASADVLATNYLLDRKNRFDEMLHHALEESALSAVGDALVLGAKPLLKTAKDSIKDFGKILDYTPLVSTTKNFPTQNIKAAQDLVEKSVPTQTQKELDEFYKAYGGRSDLADSKALDALVDTFKAKFGEDSFISKNTQKLNDILNLNSLSAKQNALFEAIRADESGFLLPYIKEVASYDVKAFKNLKNILNLSTAKLESSLKNLNLNKGDIKNILDELESGTKDSYNEAMNEILAKTYDDRFKVVLGGGEAEELLPIIKESQLKDLTKKNTKLKTGLFTNNKIAEILGLDTSKDIFQSIQGDKIIHTLNRHGTDSNLVKKSGQEATTYEDIGNSHNIVNKADLYAIKQVDDVKILLSAKQINGHHIIVESVSTKNNELKFKSYYKEKGKITDNKDFMSSPKILTPQGEAITPLSQKPSVFLDSTSASNNYTKFRKDLQEQGLLDEEAMKFLNYVESTIYNPKGVTFTQLNNALKNINSFYKQSTNPGFKEHIKNAVQSFLREDIKKGINEIFKQDKNLYAKASKLYETSLSEYAQMKELLKASAYKKARNESTTQEKALDELIKYSKGQGKDGLNNLDFLRAKLDEKDVAILEMNLLNRLYEKSIANTDESLRVFDSTSFLNELSSLQNNAFKSKEANEFIELVKGFDKLFKNDAKIALELAPVTAKKEGSALATSAKGAVLQKVVKSGFDLVFRNLGQNVLFGAFKDSIQGAALRYHLKKALQKSDTISEFNNTLRQSLKKGTFNSKTKELSKEFLNEVDKFSKSLDEEILKDTKLSDESLKDLPKENINKEVAEATPSDTTSQRIIQKIKNEVNVKDLSQNQKDIYDVIVGNKDKAILQGKDLNDIYTLEKGSRKAGLHKILVKHAGLEKTGGLSTDELLDMQRVIKDGDLDRESFTQYDNFVRYAYNLKENDVNLRLVVDEYKDGKKIFDYYSDRNFTDFKGVYSPELPNTQTNSTIDKALLSKAQSKFKFDEKKASDLLKWHKDSSPITKDKEGLPKVFYHGSKVKGLKEFKSEFDESGFGFWFNANENRAKAFARSSSDKLYPVFLYIKKPFDLNQSINTKNVKELSELLGEDLHKYVATNKESLQKELDKATNSKDFAVIEGRGLMLESNKKPSEYAYAYNGKWYVNLYNETDLQREGLQKLLPFMQKAQNLNQTKTITELLNEKEMGEYQKNTHRFLQNLKAKGYDSILPNGKASDDDIIVFDSSQIKHIKNKGSYTDVSGNITSTKPKDTEAEHRYFNENSPNIFYSNSHIGTGLASGTLAGVETDEEGNVIGFDPQKFALGFLGGSAGSIAFKKGKDFLDKNPKYKEAIKKELADTLAKGWENASTKYPLLDLIVKPQYIMQNEKGRVAQAGHLIKKIEKQNLEHTKQDIIKDLDNFIAENIPQELSKEEFLTKGLNEVINKENFVKHLSNSQDSFMRLKYLNLVEPTKQRANIEFTQGERKGYIKAFKDENKNLFYVLITEDKDKLLITGIPTSKKREVIRQIKKADFITRRMDSIDTLSPTAKATAKTENVSTSQSNSTIDKALLSKAQSKFKFDEKKASDLLEWHKDSSPITKDKEGLPKVFYHGSKEKGLEEFKSEFDSSQWGFWFSSDKNFVNDVYADNNKSQLTEAFLSLKNPLDASQPFKAKELKILQNIFKNVLDKESIEKYKLLSKHFNKMKKEAYQKGYIFDSYGQGVFDFKKRLSKDKYLIDDLYEEWVILSDKERGGYAKDELKKALDENIEIFKKDDNLLYILEQHSYDEIISFSPQQLKNISHSAFVFDYFATKELRDIVHLNSELGLLLGIKGKAQYSGVNTRELLKQAKYDGIKLNDEVFVVFDSSQIKHIKNKGSYTDVSGNITSTKPKDTEAEHRYFNENSPNIFYSNSHIGTGLASGTLAGVETDEEGNVIGFNPQKFALGFLGGVSGSVAVSKGFKLAKAKYYEKNFSKFIDDVNKQKHKIKPRFEITKELEKEFRENKVNASKQLLEKLHIEDKIYADYITLAQKHPEYFANPMEAKALTEYIAQNPSTAIPATKKDYELIFSEIKGGKGVFALDLELKGGKHRIRSLHLMKNSQYKKKLLEAKKLGEPVLQFSHVNSK</sequence>
<evidence type="ECO:0000313" key="4">
    <source>
        <dbReference type="EMBL" id="ASQ30227.1"/>
    </source>
</evidence>
<dbReference type="InterPro" id="IPR049522">
    <property type="entry name" value="ART-PolyVal_dom"/>
</dbReference>
<dbReference type="Proteomes" id="UP000201169">
    <property type="component" value="Chromosome"/>
</dbReference>
<dbReference type="Pfam" id="PF18812">
    <property type="entry name" value="PBECR3"/>
    <property type="match status" value="1"/>
</dbReference>
<accession>A0A222MW00</accession>
<evidence type="ECO:0000259" key="2">
    <source>
        <dbReference type="Pfam" id="PF18760"/>
    </source>
</evidence>
<feature type="domain" description="ART-PolyVal-like" evidence="2">
    <location>
        <begin position="1403"/>
        <end position="1514"/>
    </location>
</feature>